<evidence type="ECO:0000256" key="3">
    <source>
        <dbReference type="ARBA" id="ARBA00023015"/>
    </source>
</evidence>
<keyword evidence="6" id="KW-0539">Nucleus</keyword>
<dbReference type="SMART" id="SM00066">
    <property type="entry name" value="GAL4"/>
    <property type="match status" value="1"/>
</dbReference>
<dbReference type="PROSITE" id="PS50048">
    <property type="entry name" value="ZN2_CY6_FUNGAL_2"/>
    <property type="match status" value="1"/>
</dbReference>
<dbReference type="HOGENOM" id="CLU_687029_0_0_1"/>
<keyword evidence="5" id="KW-0804">Transcription</keyword>
<keyword evidence="3" id="KW-0805">Transcription regulation</keyword>
<keyword evidence="2" id="KW-0862">Zinc</keyword>
<dbReference type="Gene3D" id="4.10.240.10">
    <property type="entry name" value="Zn(2)-C6 fungal-type DNA-binding domain"/>
    <property type="match status" value="1"/>
</dbReference>
<dbReference type="GO" id="GO:0003677">
    <property type="term" value="F:DNA binding"/>
    <property type="evidence" value="ECO:0007669"/>
    <property type="project" value="UniProtKB-KW"/>
</dbReference>
<evidence type="ECO:0000256" key="4">
    <source>
        <dbReference type="ARBA" id="ARBA00023125"/>
    </source>
</evidence>
<dbReference type="PRINTS" id="PR00755">
    <property type="entry name" value="AFLATOXINBRP"/>
</dbReference>
<dbReference type="GeneID" id="27363493"/>
<dbReference type="PROSITE" id="PS00463">
    <property type="entry name" value="ZN2_CY6_FUNGAL_1"/>
    <property type="match status" value="1"/>
</dbReference>
<dbReference type="GO" id="GO:0008270">
    <property type="term" value="F:zinc ion binding"/>
    <property type="evidence" value="ECO:0007669"/>
    <property type="project" value="InterPro"/>
</dbReference>
<accession>A0A0D2A7K5</accession>
<evidence type="ECO:0000259" key="7">
    <source>
        <dbReference type="PROSITE" id="PS50048"/>
    </source>
</evidence>
<dbReference type="AlphaFoldDB" id="A0A0D2A7K5"/>
<dbReference type="RefSeq" id="XP_016256537.1">
    <property type="nucleotide sequence ID" value="XM_016413089.1"/>
</dbReference>
<feature type="domain" description="Zn(2)-C6 fungal-type" evidence="7">
    <location>
        <begin position="15"/>
        <end position="45"/>
    </location>
</feature>
<dbReference type="EMBL" id="KN847362">
    <property type="protein sequence ID" value="KIW36321.1"/>
    <property type="molecule type" value="Genomic_DNA"/>
</dbReference>
<dbReference type="Proteomes" id="UP000053342">
    <property type="component" value="Unassembled WGS sequence"/>
</dbReference>
<dbReference type="GO" id="GO:0000981">
    <property type="term" value="F:DNA-binding transcription factor activity, RNA polymerase II-specific"/>
    <property type="evidence" value="ECO:0007669"/>
    <property type="project" value="InterPro"/>
</dbReference>
<evidence type="ECO:0000256" key="1">
    <source>
        <dbReference type="ARBA" id="ARBA00022723"/>
    </source>
</evidence>
<proteinExistence type="predicted"/>
<keyword evidence="9" id="KW-1185">Reference proteome</keyword>
<evidence type="ECO:0000256" key="2">
    <source>
        <dbReference type="ARBA" id="ARBA00022833"/>
    </source>
</evidence>
<keyword evidence="4" id="KW-0238">DNA-binding</keyword>
<dbReference type="SUPFAM" id="SSF57701">
    <property type="entry name" value="Zn2/Cys6 DNA-binding domain"/>
    <property type="match status" value="1"/>
</dbReference>
<keyword evidence="1" id="KW-0479">Metal-binding</keyword>
<dbReference type="CDD" id="cd00067">
    <property type="entry name" value="GAL4"/>
    <property type="match status" value="1"/>
</dbReference>
<evidence type="ECO:0000313" key="8">
    <source>
        <dbReference type="EMBL" id="KIW36321.1"/>
    </source>
</evidence>
<evidence type="ECO:0000256" key="6">
    <source>
        <dbReference type="ARBA" id="ARBA00023242"/>
    </source>
</evidence>
<dbReference type="Pfam" id="PF00172">
    <property type="entry name" value="Zn_clus"/>
    <property type="match status" value="1"/>
</dbReference>
<dbReference type="PANTHER" id="PTHR36206">
    <property type="entry name" value="ASPERCRYPTIN BIOSYNTHESIS CLUSTER-SPECIFIC TRANSCRIPTION REGULATOR ATNN-RELATED"/>
    <property type="match status" value="1"/>
</dbReference>
<organism evidence="8 9">
    <name type="scientific">Exophiala oligosperma</name>
    <dbReference type="NCBI Taxonomy" id="215243"/>
    <lineage>
        <taxon>Eukaryota</taxon>
        <taxon>Fungi</taxon>
        <taxon>Dikarya</taxon>
        <taxon>Ascomycota</taxon>
        <taxon>Pezizomycotina</taxon>
        <taxon>Eurotiomycetes</taxon>
        <taxon>Chaetothyriomycetidae</taxon>
        <taxon>Chaetothyriales</taxon>
        <taxon>Herpotrichiellaceae</taxon>
        <taxon>Exophiala</taxon>
    </lineage>
</organism>
<dbReference type="OrthoDB" id="2123952at2759"/>
<dbReference type="VEuPathDB" id="FungiDB:PV06_11419"/>
<reference evidence="8 9" key="1">
    <citation type="submission" date="2015-01" db="EMBL/GenBank/DDBJ databases">
        <title>The Genome Sequence of Exophiala oligosperma CBS72588.</title>
        <authorList>
            <consortium name="The Broad Institute Genomics Platform"/>
            <person name="Cuomo C."/>
            <person name="de Hoog S."/>
            <person name="Gorbushina A."/>
            <person name="Stielow B."/>
            <person name="Teixiera M."/>
            <person name="Abouelleil A."/>
            <person name="Chapman S.B."/>
            <person name="Priest M."/>
            <person name="Young S.K."/>
            <person name="Wortman J."/>
            <person name="Nusbaum C."/>
            <person name="Birren B."/>
        </authorList>
    </citation>
    <scope>NUCLEOTIDE SEQUENCE [LARGE SCALE GENOMIC DNA]</scope>
    <source>
        <strain evidence="8 9">CBS 72588</strain>
    </source>
</reference>
<protein>
    <recommendedName>
        <fullName evidence="7">Zn(2)-C6 fungal-type domain-containing protein</fullName>
    </recommendedName>
</protein>
<gene>
    <name evidence="8" type="ORF">PV06_11419</name>
</gene>
<dbReference type="InterPro" id="IPR036864">
    <property type="entry name" value="Zn2-C6_fun-type_DNA-bd_sf"/>
</dbReference>
<name>A0A0D2A7K5_9EURO</name>
<evidence type="ECO:0000313" key="9">
    <source>
        <dbReference type="Proteomes" id="UP000053342"/>
    </source>
</evidence>
<sequence length="401" mass="45576">MRPYIKRHAPKVRTGCVICKRRRIKCDEAKPQCLRCVKHGSHCYYEVPNTWVFEPKKHVQDAPEKRTRTSSTTGLYHELNWDILSSDDSHFLGLFVRRLGRVTAEYGHGRFDFWTRLVPQVASSVPAIKHILIASALSNEAWLRLTVPSSLERAIDHHYNLALREIAYGSPTPEVALMMCLAAFTFESINGRVELVKTHLLSAGRIVDDYHHKLSQYTIARSSLLFEAIEPIVFECQIYAGIIPPRGTPVDGIHTIQYWKTEPVTPPYVSIEDAGYELTAATRYLLEPAGQTTYAMIRASVFLSRWRKSFDKFRPQKDRYSKTLLCLHDLMKALLDVLQQTTDQDVSVSITLAICRMRGITELGAANLERVLIGASQLLAPRCSTSDQKEGVERVLDMFEP</sequence>
<evidence type="ECO:0000256" key="5">
    <source>
        <dbReference type="ARBA" id="ARBA00023163"/>
    </source>
</evidence>
<dbReference type="PANTHER" id="PTHR36206:SF12">
    <property type="entry name" value="ASPERCRYPTIN BIOSYNTHESIS CLUSTER-SPECIFIC TRANSCRIPTION REGULATOR ATNN-RELATED"/>
    <property type="match status" value="1"/>
</dbReference>
<dbReference type="InterPro" id="IPR001138">
    <property type="entry name" value="Zn2Cys6_DnaBD"/>
</dbReference>
<dbReference type="InterPro" id="IPR052360">
    <property type="entry name" value="Transcr_Regulatory_Proteins"/>
</dbReference>